<dbReference type="OrthoDB" id="9804286at2"/>
<dbReference type="GO" id="GO:0061503">
    <property type="term" value="F:tRNA threonylcarbamoyladenosine dehydratase"/>
    <property type="evidence" value="ECO:0007669"/>
    <property type="project" value="TreeGrafter"/>
</dbReference>
<dbReference type="GO" id="GO:0008641">
    <property type="term" value="F:ubiquitin-like modifier activating enzyme activity"/>
    <property type="evidence" value="ECO:0007669"/>
    <property type="project" value="InterPro"/>
</dbReference>
<evidence type="ECO:0000313" key="2">
    <source>
        <dbReference type="EMBL" id="ACM18485.1"/>
    </source>
</evidence>
<dbReference type="STRING" id="316067.Geob_0111"/>
<dbReference type="eggNOG" id="COG0476">
    <property type="taxonomic scope" value="Bacteria"/>
</dbReference>
<dbReference type="InterPro" id="IPR000594">
    <property type="entry name" value="ThiF_NAD_FAD-bd"/>
</dbReference>
<dbReference type="CDD" id="cd00757">
    <property type="entry name" value="ThiF_MoeB_HesA_family"/>
    <property type="match status" value="1"/>
</dbReference>
<dbReference type="EMBL" id="CP001390">
    <property type="protein sequence ID" value="ACM18485.1"/>
    <property type="molecule type" value="Genomic_DNA"/>
</dbReference>
<dbReference type="SUPFAM" id="SSF69572">
    <property type="entry name" value="Activating enzymes of the ubiquitin-like proteins"/>
    <property type="match status" value="1"/>
</dbReference>
<evidence type="ECO:0000259" key="1">
    <source>
        <dbReference type="Pfam" id="PF00899"/>
    </source>
</evidence>
<feature type="domain" description="THIF-type NAD/FAD binding fold" evidence="1">
    <location>
        <begin position="50"/>
        <end position="275"/>
    </location>
</feature>
<dbReference type="HOGENOM" id="CLU_013325_10_4_7"/>
<reference evidence="2 3" key="1">
    <citation type="submission" date="2009-01" db="EMBL/GenBank/DDBJ databases">
        <title>Complete sequence of Geobacter sp. FRC-32.</title>
        <authorList>
            <consortium name="US DOE Joint Genome Institute"/>
            <person name="Lucas S."/>
            <person name="Copeland A."/>
            <person name="Lapidus A."/>
            <person name="Glavina del Rio T."/>
            <person name="Dalin E."/>
            <person name="Tice H."/>
            <person name="Bruce D."/>
            <person name="Goodwin L."/>
            <person name="Pitluck S."/>
            <person name="Saunders E."/>
            <person name="Brettin T."/>
            <person name="Detter J.C."/>
            <person name="Han C."/>
            <person name="Larimer F."/>
            <person name="Land M."/>
            <person name="Hauser L."/>
            <person name="Kyrpides N."/>
            <person name="Ovchinnikova G."/>
            <person name="Kostka J."/>
            <person name="Richardson P."/>
        </authorList>
    </citation>
    <scope>NUCLEOTIDE SEQUENCE [LARGE SCALE GENOMIC DNA]</scope>
    <source>
        <strain evidence="3">DSM 22248 / JCM 15807 / FRC-32</strain>
    </source>
</reference>
<dbReference type="GO" id="GO:0061504">
    <property type="term" value="P:cyclic threonylcarbamoyladenosine biosynthetic process"/>
    <property type="evidence" value="ECO:0007669"/>
    <property type="project" value="TreeGrafter"/>
</dbReference>
<dbReference type="Gene3D" id="3.40.50.720">
    <property type="entry name" value="NAD(P)-binding Rossmann-like Domain"/>
    <property type="match status" value="1"/>
</dbReference>
<gene>
    <name evidence="2" type="primary">moeB-2</name>
    <name evidence="2" type="ordered locus">Geob_0111</name>
</gene>
<proteinExistence type="predicted"/>
<dbReference type="KEGG" id="geo:Geob_0111"/>
<accession>B9M8F0</accession>
<dbReference type="AlphaFoldDB" id="B9M8F0"/>
<organism evidence="2 3">
    <name type="scientific">Geotalea daltonii (strain DSM 22248 / JCM 15807 / FRC-32)</name>
    <name type="common">Geobacter daltonii</name>
    <dbReference type="NCBI Taxonomy" id="316067"/>
    <lineage>
        <taxon>Bacteria</taxon>
        <taxon>Pseudomonadati</taxon>
        <taxon>Thermodesulfobacteriota</taxon>
        <taxon>Desulfuromonadia</taxon>
        <taxon>Geobacterales</taxon>
        <taxon>Geobacteraceae</taxon>
        <taxon>Geotalea</taxon>
    </lineage>
</organism>
<dbReference type="RefSeq" id="WP_012645214.1">
    <property type="nucleotide sequence ID" value="NC_011979.1"/>
</dbReference>
<name>B9M8F0_GEODF</name>
<sequence>MDELRQFLAERAENGLISWASQVAAAERFRTTLAQVEETALLLEILPARYQRNRQAINIAQQLTLFQGVVAVAGCGGLGGYIIEELARLGVGTIVAIDPDVFEEHNLNRQLLSSPARLGEAKVESAAARVAEINPAVALVPVQIAYAPKNAAQLFHGVQVVVDALDSVSTRLALSDSCDSLGLPLVHGAIGGWFGQVVTQFPGDGTIRQLYSRWVEGKGLEQRLGNPSFTPALVASIEVAEVCKILLGAGNTLRNRKLSINLLDMEFEEIRLDGQDKAVGQ</sequence>
<keyword evidence="3" id="KW-1185">Reference proteome</keyword>
<dbReference type="PANTHER" id="PTHR43267">
    <property type="entry name" value="TRNA THREONYLCARBAMOYLADENOSINE DEHYDRATASE"/>
    <property type="match status" value="1"/>
</dbReference>
<protein>
    <submittedName>
        <fullName evidence="2">Molybdopterin biosynthesis sulfur carrier protein sulfurylase</fullName>
    </submittedName>
</protein>
<evidence type="ECO:0000313" key="3">
    <source>
        <dbReference type="Proteomes" id="UP000007721"/>
    </source>
</evidence>
<dbReference type="Proteomes" id="UP000007721">
    <property type="component" value="Chromosome"/>
</dbReference>
<dbReference type="InterPro" id="IPR045886">
    <property type="entry name" value="ThiF/MoeB/HesA"/>
</dbReference>
<dbReference type="InterPro" id="IPR035985">
    <property type="entry name" value="Ubiquitin-activating_enz"/>
</dbReference>
<dbReference type="Pfam" id="PF00899">
    <property type="entry name" value="ThiF"/>
    <property type="match status" value="1"/>
</dbReference>
<dbReference type="PANTHER" id="PTHR43267:SF1">
    <property type="entry name" value="TRNA THREONYLCARBAMOYLADENOSINE DEHYDRATASE"/>
    <property type="match status" value="1"/>
</dbReference>